<evidence type="ECO:0000313" key="2">
    <source>
        <dbReference type="Proteomes" id="UP001501218"/>
    </source>
</evidence>
<proteinExistence type="predicted"/>
<name>A0ABN3GI37_9PSEU</name>
<sequence length="208" mass="20783">MTNDLVAGSAHDQGWSGAAEAVVLHGLQHGYAVFGAQLGLQFVAVGGEQASELVDGLAHLAHAGTEGLPVDSGLVELPLHVPGADADLETSAGEDVGGGDVAGQHGGVPERRVEHQGADPQVFGGLRSCHQGGDAEVVGAEKRVVAEGFDVAAGLGELGGRAEAVDVRGEAEVGHAAVLSLPDAGGAAVHLGRSAAEFLYSVYSFSVN</sequence>
<reference evidence="1 2" key="1">
    <citation type="journal article" date="2019" name="Int. J. Syst. Evol. Microbiol.">
        <title>The Global Catalogue of Microorganisms (GCM) 10K type strain sequencing project: providing services to taxonomists for standard genome sequencing and annotation.</title>
        <authorList>
            <consortium name="The Broad Institute Genomics Platform"/>
            <consortium name="The Broad Institute Genome Sequencing Center for Infectious Disease"/>
            <person name="Wu L."/>
            <person name="Ma J."/>
        </authorList>
    </citation>
    <scope>NUCLEOTIDE SEQUENCE [LARGE SCALE GENOMIC DNA]</scope>
    <source>
        <strain evidence="1 2">JCM 16221</strain>
    </source>
</reference>
<gene>
    <name evidence="1" type="ORF">GCM10009854_32170</name>
</gene>
<organism evidence="1 2">
    <name type="scientific">Saccharopolyspora halophila</name>
    <dbReference type="NCBI Taxonomy" id="405551"/>
    <lineage>
        <taxon>Bacteria</taxon>
        <taxon>Bacillati</taxon>
        <taxon>Actinomycetota</taxon>
        <taxon>Actinomycetes</taxon>
        <taxon>Pseudonocardiales</taxon>
        <taxon>Pseudonocardiaceae</taxon>
        <taxon>Saccharopolyspora</taxon>
    </lineage>
</organism>
<comment type="caution">
    <text evidence="1">The sequence shown here is derived from an EMBL/GenBank/DDBJ whole genome shotgun (WGS) entry which is preliminary data.</text>
</comment>
<accession>A0ABN3GI37</accession>
<evidence type="ECO:0000313" key="1">
    <source>
        <dbReference type="EMBL" id="GAA2351887.1"/>
    </source>
</evidence>
<protein>
    <submittedName>
        <fullName evidence="1">Uncharacterized protein</fullName>
    </submittedName>
</protein>
<keyword evidence="2" id="KW-1185">Reference proteome</keyword>
<dbReference type="EMBL" id="BAAARA010000010">
    <property type="protein sequence ID" value="GAA2351887.1"/>
    <property type="molecule type" value="Genomic_DNA"/>
</dbReference>
<dbReference type="Proteomes" id="UP001501218">
    <property type="component" value="Unassembled WGS sequence"/>
</dbReference>